<dbReference type="RefSeq" id="WP_116856096.1">
    <property type="nucleotide sequence ID" value="NZ_QTJV01000010.1"/>
</dbReference>
<accession>A0A3E1NW80</accession>
<evidence type="ECO:0000256" key="1">
    <source>
        <dbReference type="SAM" id="MobiDB-lite"/>
    </source>
</evidence>
<dbReference type="OrthoDB" id="981250at2"/>
<evidence type="ECO:0000313" key="2">
    <source>
        <dbReference type="EMBL" id="RFM32008.1"/>
    </source>
</evidence>
<name>A0A3E1NW80_9BACT</name>
<protein>
    <submittedName>
        <fullName evidence="2">Uncharacterized protein</fullName>
    </submittedName>
</protein>
<reference evidence="2 3" key="1">
    <citation type="submission" date="2018-08" db="EMBL/GenBank/DDBJ databases">
        <title>Chitinophaga sp. K20C18050901, a novel bacterium isolated from forest soil.</title>
        <authorList>
            <person name="Wang C."/>
        </authorList>
    </citation>
    <scope>NUCLEOTIDE SEQUENCE [LARGE SCALE GENOMIC DNA]</scope>
    <source>
        <strain evidence="2 3">K20C18050901</strain>
    </source>
</reference>
<dbReference type="AlphaFoldDB" id="A0A3E1NW80"/>
<comment type="caution">
    <text evidence="2">The sequence shown here is derived from an EMBL/GenBank/DDBJ whole genome shotgun (WGS) entry which is preliminary data.</text>
</comment>
<sequence>MGYYLHIIRKKSYAEWEETSNISLEEWRAYIDLDEELELKDAYEITLPDGKTVRNDSPGYCHWLTHFYQDTEHPIWFDYGQGSIGSKYPDEETIAKMIRIANILQAKVQGDDGEFYDETWLETGKAVYLDDEDPDAPGNHDGKNEKDPIPAAIKKPWWKLW</sequence>
<keyword evidence="3" id="KW-1185">Reference proteome</keyword>
<proteinExistence type="predicted"/>
<gene>
    <name evidence="2" type="ORF">DXN04_24785</name>
</gene>
<feature type="region of interest" description="Disordered" evidence="1">
    <location>
        <begin position="129"/>
        <end position="149"/>
    </location>
</feature>
<organism evidence="2 3">
    <name type="scientific">Chitinophaga silvisoli</name>
    <dbReference type="NCBI Taxonomy" id="2291814"/>
    <lineage>
        <taxon>Bacteria</taxon>
        <taxon>Pseudomonadati</taxon>
        <taxon>Bacteroidota</taxon>
        <taxon>Chitinophagia</taxon>
        <taxon>Chitinophagales</taxon>
        <taxon>Chitinophagaceae</taxon>
        <taxon>Chitinophaga</taxon>
    </lineage>
</organism>
<dbReference type="Proteomes" id="UP000261174">
    <property type="component" value="Unassembled WGS sequence"/>
</dbReference>
<dbReference type="EMBL" id="QTJV01000010">
    <property type="protein sequence ID" value="RFM32008.1"/>
    <property type="molecule type" value="Genomic_DNA"/>
</dbReference>
<evidence type="ECO:0000313" key="3">
    <source>
        <dbReference type="Proteomes" id="UP000261174"/>
    </source>
</evidence>
<feature type="compositionally biased region" description="Basic and acidic residues" evidence="1">
    <location>
        <begin position="138"/>
        <end position="148"/>
    </location>
</feature>